<evidence type="ECO:0008006" key="3">
    <source>
        <dbReference type="Google" id="ProtNLM"/>
    </source>
</evidence>
<accession>A0ABR7YEQ3</accession>
<organism evidence="1 2">
    <name type="scientific">Sphingobacterium litopenaei</name>
    <dbReference type="NCBI Taxonomy" id="2763500"/>
    <lineage>
        <taxon>Bacteria</taxon>
        <taxon>Pseudomonadati</taxon>
        <taxon>Bacteroidota</taxon>
        <taxon>Sphingobacteriia</taxon>
        <taxon>Sphingobacteriales</taxon>
        <taxon>Sphingobacteriaceae</taxon>
        <taxon>Sphingobacterium</taxon>
    </lineage>
</organism>
<dbReference type="EMBL" id="JACOIJ010000015">
    <property type="protein sequence ID" value="MBD1429787.1"/>
    <property type="molecule type" value="Genomic_DNA"/>
</dbReference>
<keyword evidence="2" id="KW-1185">Reference proteome</keyword>
<sequence length="298" mass="34711">MYALEDLKQALFSANLHYFVPDIALESHSEIYQNWKKYHGPKLNKEIRSSLINSFQNYKPGIIVLFHLGYHLQVIEYLAKKKICFDVLVSKHIKNKFENFFRTLSKDLPRNLIPNFLEAEDRTVILKIRESLKTNRHILIFADGFVSSKSAKINGSEVISLNFFSNKILVRKGIALISYYFSAPIYPIINVEIEQYIKLDFKSSITAKPEESKDQYINRSLQHLFTLLELRIKDNIEHWECWSYLHLVGAINLASLKLPSAAMTSKNDGLVKVEIDNRDFLLDKKNYIFFVIKKKNSS</sequence>
<protein>
    <recommendedName>
        <fullName evidence="3">Lipid A biosynthesis acyltransferase</fullName>
    </recommendedName>
</protein>
<evidence type="ECO:0000313" key="1">
    <source>
        <dbReference type="EMBL" id="MBD1429787.1"/>
    </source>
</evidence>
<reference evidence="1 2" key="1">
    <citation type="submission" date="2020-08" db="EMBL/GenBank/DDBJ databases">
        <title>Sphingobacterium sp. DN04309 isolated from aquaculture water.</title>
        <authorList>
            <person name="Zhang M."/>
        </authorList>
    </citation>
    <scope>NUCLEOTIDE SEQUENCE [LARGE SCALE GENOMIC DNA]</scope>
    <source>
        <strain evidence="1 2">DN04309</strain>
    </source>
</reference>
<comment type="caution">
    <text evidence="1">The sequence shown here is derived from an EMBL/GenBank/DDBJ whole genome shotgun (WGS) entry which is preliminary data.</text>
</comment>
<gene>
    <name evidence="1" type="ORF">H8B04_09405</name>
</gene>
<proteinExistence type="predicted"/>
<dbReference type="Proteomes" id="UP000651271">
    <property type="component" value="Unassembled WGS sequence"/>
</dbReference>
<dbReference type="RefSeq" id="WP_190302195.1">
    <property type="nucleotide sequence ID" value="NZ_JACOIJ010000015.1"/>
</dbReference>
<evidence type="ECO:0000313" key="2">
    <source>
        <dbReference type="Proteomes" id="UP000651271"/>
    </source>
</evidence>
<name>A0ABR7YEQ3_9SPHI</name>